<dbReference type="GO" id="GO:0005634">
    <property type="term" value="C:nucleus"/>
    <property type="evidence" value="ECO:0007669"/>
    <property type="project" value="UniProtKB-SubCell"/>
</dbReference>
<keyword evidence="5" id="KW-0539">Nucleus</keyword>
<dbReference type="GO" id="GO:0006303">
    <property type="term" value="P:double-strand break repair via nonhomologous end joining"/>
    <property type="evidence" value="ECO:0007669"/>
    <property type="project" value="UniProtKB-ARBA"/>
</dbReference>
<feature type="compositionally biased region" description="Polar residues" evidence="8">
    <location>
        <begin position="303"/>
        <end position="315"/>
    </location>
</feature>
<evidence type="ECO:0000256" key="2">
    <source>
        <dbReference type="ARBA" id="ARBA00022763"/>
    </source>
</evidence>
<proteinExistence type="inferred from homology"/>
<keyword evidence="3" id="KW-0238">DNA-binding</keyword>
<evidence type="ECO:0000313" key="12">
    <source>
        <dbReference type="Proteomes" id="UP001591681"/>
    </source>
</evidence>
<keyword evidence="12" id="KW-1185">Reference proteome</keyword>
<evidence type="ECO:0000259" key="9">
    <source>
        <dbReference type="Pfam" id="PF09302"/>
    </source>
</evidence>
<evidence type="ECO:0000256" key="8">
    <source>
        <dbReference type="SAM" id="MobiDB-lite"/>
    </source>
</evidence>
<dbReference type="PANTHER" id="PTHR32235">
    <property type="entry name" value="NON-HOMOLOGOUS END-JOINING FACTOR 1"/>
    <property type="match status" value="1"/>
</dbReference>
<accession>A0ABD1JL94</accession>
<evidence type="ECO:0000256" key="7">
    <source>
        <dbReference type="ARBA" id="ARBA00044529"/>
    </source>
</evidence>
<dbReference type="FunFam" id="1.10.287.450:FF:000003">
    <property type="entry name" value="Non-homologous end-joining factor 1"/>
    <property type="match status" value="1"/>
</dbReference>
<comment type="similarity">
    <text evidence="6">Belongs to the XRCC4-XLF family. XLF subfamily.</text>
</comment>
<name>A0ABD1JL94_9TELE</name>
<evidence type="ECO:0000256" key="5">
    <source>
        <dbReference type="ARBA" id="ARBA00023242"/>
    </source>
</evidence>
<comment type="subcellular location">
    <subcellularLocation>
        <location evidence="1">Nucleus</location>
    </subcellularLocation>
</comment>
<evidence type="ECO:0000256" key="3">
    <source>
        <dbReference type="ARBA" id="ARBA00023125"/>
    </source>
</evidence>
<evidence type="ECO:0000259" key="10">
    <source>
        <dbReference type="Pfam" id="PF21928"/>
    </source>
</evidence>
<keyword evidence="4" id="KW-0234">DNA repair</keyword>
<feature type="compositionally biased region" description="Polar residues" evidence="8">
    <location>
        <begin position="259"/>
        <end position="289"/>
    </location>
</feature>
<dbReference type="Proteomes" id="UP001591681">
    <property type="component" value="Unassembled WGS sequence"/>
</dbReference>
<dbReference type="InterPro" id="IPR053829">
    <property type="entry name" value="XLF-like_CC"/>
</dbReference>
<dbReference type="PANTHER" id="PTHR32235:SF1">
    <property type="entry name" value="NON-HOMOLOGOUS END-JOINING FACTOR 1"/>
    <property type="match status" value="1"/>
</dbReference>
<dbReference type="FunFam" id="2.170.210.10:FF:000001">
    <property type="entry name" value="Non-homologous end-joining factor 1"/>
    <property type="match status" value="1"/>
</dbReference>
<evidence type="ECO:0000256" key="6">
    <source>
        <dbReference type="ARBA" id="ARBA00025747"/>
    </source>
</evidence>
<dbReference type="AlphaFoldDB" id="A0ABD1JL94"/>
<dbReference type="GO" id="GO:0003677">
    <property type="term" value="F:DNA binding"/>
    <property type="evidence" value="ECO:0007669"/>
    <property type="project" value="UniProtKB-KW"/>
</dbReference>
<keyword evidence="2" id="KW-0227">DNA damage</keyword>
<feature type="domain" description="XLF-like N-terminal" evidence="9">
    <location>
        <begin position="15"/>
        <end position="131"/>
    </location>
</feature>
<dbReference type="Pfam" id="PF09302">
    <property type="entry name" value="XLF"/>
    <property type="match status" value="1"/>
</dbReference>
<evidence type="ECO:0000256" key="4">
    <source>
        <dbReference type="ARBA" id="ARBA00023204"/>
    </source>
</evidence>
<gene>
    <name evidence="11" type="ORF">ACEWY4_016682</name>
</gene>
<dbReference type="InterPro" id="IPR015381">
    <property type="entry name" value="XLF-like_N"/>
</dbReference>
<dbReference type="Gene3D" id="1.10.287.450">
    <property type="entry name" value="Helix hairpin bin"/>
    <property type="match status" value="1"/>
</dbReference>
<dbReference type="CDD" id="cd22285">
    <property type="entry name" value="HD_XLF_N"/>
    <property type="match status" value="1"/>
</dbReference>
<feature type="domain" description="XLF-like coiled-coil region" evidence="10">
    <location>
        <begin position="134"/>
        <end position="182"/>
    </location>
</feature>
<comment type="caution">
    <text evidence="11">The sequence shown here is derived from an EMBL/GenBank/DDBJ whole genome shotgun (WGS) entry which is preliminary data.</text>
</comment>
<evidence type="ECO:0000256" key="1">
    <source>
        <dbReference type="ARBA" id="ARBA00004123"/>
    </source>
</evidence>
<dbReference type="Pfam" id="PF21928">
    <property type="entry name" value="XLF_CC"/>
    <property type="match status" value="1"/>
</dbReference>
<dbReference type="InterPro" id="IPR052287">
    <property type="entry name" value="NHEJ_factor"/>
</dbReference>
<dbReference type="InterPro" id="IPR038051">
    <property type="entry name" value="XRCC4-like_N_sf"/>
</dbReference>
<sequence>MENIGRSEVALTELPWAPVRLEDTELLAKAWFGGTEYRVLLSDLCCVWEEEMRADVIAQRAQELNKRLRAPADAVFSHLRSVALPRFSSQAVSQDATTAAHFSLRRHDDRLTVRLKSELVGVPFHWEFRLRPAPVTVVCRQLVRPLLVMTRVLQRQVEELAGLLMRKDAEIQDYKENGAVLTRGRLLTDVFDEDGYRQNFLSQMLPQMGALQECMDFSPELQDLYTAVSSQRGVRKRRHSSASADTPEEDETPALDQAARSNTHSHQDGVNDTSLRSSSGQSLTPSLLEQNPEEPGSGRASGEPQNTETEQTMPQMSAPSDRPAARPKKKKAVGLFR</sequence>
<protein>
    <recommendedName>
        <fullName evidence="7">Non-homologous end-joining factor 1</fullName>
    </recommendedName>
</protein>
<dbReference type="Gene3D" id="2.170.210.10">
    <property type="entry name" value="DNA double-strand break repair and VJ recombination XRCC4, N-terminal"/>
    <property type="match status" value="1"/>
</dbReference>
<reference evidence="11 12" key="1">
    <citation type="submission" date="2024-09" db="EMBL/GenBank/DDBJ databases">
        <title>A chromosome-level genome assembly of Gray's grenadier anchovy, Coilia grayii.</title>
        <authorList>
            <person name="Fu Z."/>
        </authorList>
    </citation>
    <scope>NUCLEOTIDE SEQUENCE [LARGE SCALE GENOMIC DNA]</scope>
    <source>
        <strain evidence="11">G4</strain>
        <tissue evidence="11">Muscle</tissue>
    </source>
</reference>
<evidence type="ECO:0000313" key="11">
    <source>
        <dbReference type="EMBL" id="KAL2087854.1"/>
    </source>
</evidence>
<feature type="region of interest" description="Disordered" evidence="8">
    <location>
        <begin position="228"/>
        <end position="337"/>
    </location>
</feature>
<organism evidence="11 12">
    <name type="scientific">Coilia grayii</name>
    <name type="common">Gray's grenadier anchovy</name>
    <dbReference type="NCBI Taxonomy" id="363190"/>
    <lineage>
        <taxon>Eukaryota</taxon>
        <taxon>Metazoa</taxon>
        <taxon>Chordata</taxon>
        <taxon>Craniata</taxon>
        <taxon>Vertebrata</taxon>
        <taxon>Euteleostomi</taxon>
        <taxon>Actinopterygii</taxon>
        <taxon>Neopterygii</taxon>
        <taxon>Teleostei</taxon>
        <taxon>Clupei</taxon>
        <taxon>Clupeiformes</taxon>
        <taxon>Clupeoidei</taxon>
        <taxon>Engraulidae</taxon>
        <taxon>Coilinae</taxon>
        <taxon>Coilia</taxon>
    </lineage>
</organism>
<dbReference type="EMBL" id="JBHFQA010000014">
    <property type="protein sequence ID" value="KAL2087854.1"/>
    <property type="molecule type" value="Genomic_DNA"/>
</dbReference>
<feature type="compositionally biased region" description="Basic residues" evidence="8">
    <location>
        <begin position="325"/>
        <end position="337"/>
    </location>
</feature>